<dbReference type="VEuPathDB" id="FungiDB:jhhlp_003039"/>
<dbReference type="AlphaFoldDB" id="A0A2N3NFV3"/>
<sequence>MSAPAALQSLNAPEKPLSDIVQALNSQILANESKAGDIVWDSWNTLFSIAGKTPGDQQGRLVEFVELLRKSPIKNAAGQDILVEHEALWRALPTFGWVARDLWNWNIHDPNATAEDFQDWDNKTAFLARLTSRSDPNDGRNLDASMYALWAMRSAFEQDCPENVSNAPAIRNAAIWIIYAGKALRRSVSNQVDMPDRCGVPGSKLSEKEWRGFNAERWSLWKKGFEEAADSVVEANVAAQIMEDLQ</sequence>
<dbReference type="OrthoDB" id="3350591at2759"/>
<dbReference type="EMBL" id="NLAX01000008">
    <property type="protein sequence ID" value="PKS11277.1"/>
    <property type="molecule type" value="Genomic_DNA"/>
</dbReference>
<accession>A0A2N3NFV3</accession>
<protein>
    <submittedName>
        <fullName evidence="1">Uncharacterized protein</fullName>
    </submittedName>
</protein>
<evidence type="ECO:0000313" key="1">
    <source>
        <dbReference type="EMBL" id="PKS11277.1"/>
    </source>
</evidence>
<proteinExistence type="predicted"/>
<reference evidence="1 2" key="1">
    <citation type="journal article" date="2017" name="G3 (Bethesda)">
        <title>First Draft Genome Sequence of the Pathogenic Fungus Lomentospora prolificans (Formerly Scedosporium prolificans).</title>
        <authorList>
            <person name="Luo R."/>
            <person name="Zimin A."/>
            <person name="Workman R."/>
            <person name="Fan Y."/>
            <person name="Pertea G."/>
            <person name="Grossman N."/>
            <person name="Wear M.P."/>
            <person name="Jia B."/>
            <person name="Miller H."/>
            <person name="Casadevall A."/>
            <person name="Timp W."/>
            <person name="Zhang S.X."/>
            <person name="Salzberg S.L."/>
        </authorList>
    </citation>
    <scope>NUCLEOTIDE SEQUENCE [LARGE SCALE GENOMIC DNA]</scope>
    <source>
        <strain evidence="1 2">JHH-5317</strain>
    </source>
</reference>
<dbReference type="InterPro" id="IPR053204">
    <property type="entry name" value="Oxopyrrolidines_Biosynth-assoc"/>
</dbReference>
<dbReference type="PANTHER" id="PTHR38797">
    <property type="entry name" value="NUCLEAR PORE COMPLEX PROTEIN NUP85-RELATED"/>
    <property type="match status" value="1"/>
</dbReference>
<dbReference type="STRING" id="41688.A0A2N3NFV3"/>
<comment type="caution">
    <text evidence="1">The sequence shown here is derived from an EMBL/GenBank/DDBJ whole genome shotgun (WGS) entry which is preliminary data.</text>
</comment>
<organism evidence="1 2">
    <name type="scientific">Lomentospora prolificans</name>
    <dbReference type="NCBI Taxonomy" id="41688"/>
    <lineage>
        <taxon>Eukaryota</taxon>
        <taxon>Fungi</taxon>
        <taxon>Dikarya</taxon>
        <taxon>Ascomycota</taxon>
        <taxon>Pezizomycotina</taxon>
        <taxon>Sordariomycetes</taxon>
        <taxon>Hypocreomycetidae</taxon>
        <taxon>Microascales</taxon>
        <taxon>Microascaceae</taxon>
        <taxon>Lomentospora</taxon>
    </lineage>
</organism>
<name>A0A2N3NFV3_9PEZI</name>
<dbReference type="Pfam" id="PF12311">
    <property type="entry name" value="DUF3632"/>
    <property type="match status" value="1"/>
</dbReference>
<dbReference type="Proteomes" id="UP000233524">
    <property type="component" value="Unassembled WGS sequence"/>
</dbReference>
<evidence type="ECO:0000313" key="2">
    <source>
        <dbReference type="Proteomes" id="UP000233524"/>
    </source>
</evidence>
<keyword evidence="2" id="KW-1185">Reference proteome</keyword>
<dbReference type="InParanoid" id="A0A2N3NFV3"/>
<gene>
    <name evidence="1" type="ORF">jhhlp_003039</name>
</gene>
<dbReference type="InterPro" id="IPR022085">
    <property type="entry name" value="OpdG"/>
</dbReference>